<dbReference type="HAMAP" id="MF_01320_A">
    <property type="entry name" value="Ribosomal_uL2_A"/>
    <property type="match status" value="1"/>
</dbReference>
<evidence type="ECO:0000256" key="2">
    <source>
        <dbReference type="ARBA" id="ARBA00022730"/>
    </source>
</evidence>
<evidence type="ECO:0000256" key="7">
    <source>
        <dbReference type="SAM" id="MobiDB-lite"/>
    </source>
</evidence>
<dbReference type="SMART" id="SM01382">
    <property type="entry name" value="Ribosomal_L2_C"/>
    <property type="match status" value="1"/>
</dbReference>
<evidence type="ECO:0000256" key="5">
    <source>
        <dbReference type="ARBA" id="ARBA00023274"/>
    </source>
</evidence>
<evidence type="ECO:0000256" key="3">
    <source>
        <dbReference type="ARBA" id="ARBA00022884"/>
    </source>
</evidence>
<protein>
    <recommendedName>
        <fullName evidence="6">Large ribosomal subunit protein uL2</fullName>
    </recommendedName>
</protein>
<keyword evidence="11" id="KW-1185">Reference proteome</keyword>
<feature type="domain" description="Large ribosomal subunit protein uL2 C-terminal" evidence="8">
    <location>
        <begin position="89"/>
        <end position="222"/>
    </location>
</feature>
<sequence>MGKRILVQRRGRGGSQFRARKVGKIAPASYPLFPLDETHQAIVEDIVHERGRQAPLARLRFDDGTVAYLPAVVGLERGAIVHMGPDAPLANGNVLPLWRIPEGTFISNIERSIADGGELVRTPGGSAVVLTQAQNSVIVKLPSGRTLELDRRSRATIGVIAGGGKEEKPFLKAGNRWHLLRAKGRKYPLVRGVAMTTVYHPFGGGRHQHPGHPTTVSRNAPPGAKVGNIASRKTGRGGVRGK</sequence>
<dbReference type="InterPro" id="IPR008991">
    <property type="entry name" value="Translation_prot_SH3-like_sf"/>
</dbReference>
<dbReference type="PANTHER" id="PTHR13691">
    <property type="entry name" value="RIBOSOMAL PROTEIN L2"/>
    <property type="match status" value="1"/>
</dbReference>
<gene>
    <name evidence="6" type="primary">rpl2</name>
    <name evidence="10" type="ORF">NAS2_0307</name>
</gene>
<dbReference type="InterPro" id="IPR014726">
    <property type="entry name" value="Ribosomal_uL2_dom3"/>
</dbReference>
<dbReference type="SUPFAM" id="SSF50104">
    <property type="entry name" value="Translation proteins SH3-like domain"/>
    <property type="match status" value="1"/>
</dbReference>
<dbReference type="InterPro" id="IPR022669">
    <property type="entry name" value="Ribosomal_uL2_C"/>
</dbReference>
<organism evidence="10 11">
    <name type="scientific">Conexivisphaera calida</name>
    <dbReference type="NCBI Taxonomy" id="1874277"/>
    <lineage>
        <taxon>Archaea</taxon>
        <taxon>Nitrososphaerota</taxon>
        <taxon>Conexivisphaeria</taxon>
        <taxon>Conexivisphaerales</taxon>
        <taxon>Conexivisphaeraceae</taxon>
        <taxon>Conexivisphaera</taxon>
    </lineage>
</organism>
<feature type="region of interest" description="Disordered" evidence="7">
    <location>
        <begin position="204"/>
        <end position="242"/>
    </location>
</feature>
<dbReference type="EMBL" id="AP018732">
    <property type="protein sequence ID" value="BBE41699.1"/>
    <property type="molecule type" value="Genomic_DNA"/>
</dbReference>
<comment type="subunit">
    <text evidence="6">Part of the 50S ribosomal subunit. Forms a bridge to the 30S subunit in the 70S ribosome.</text>
</comment>
<evidence type="ECO:0000259" key="8">
    <source>
        <dbReference type="SMART" id="SM01382"/>
    </source>
</evidence>
<dbReference type="Proteomes" id="UP000509448">
    <property type="component" value="Chromosome"/>
</dbReference>
<evidence type="ECO:0000313" key="11">
    <source>
        <dbReference type="Proteomes" id="UP000509448"/>
    </source>
</evidence>
<dbReference type="InterPro" id="IPR012340">
    <property type="entry name" value="NA-bd_OB-fold"/>
</dbReference>
<dbReference type="GO" id="GO:0019843">
    <property type="term" value="F:rRNA binding"/>
    <property type="evidence" value="ECO:0007669"/>
    <property type="project" value="UniProtKB-UniRule"/>
</dbReference>
<dbReference type="GO" id="GO:0022625">
    <property type="term" value="C:cytosolic large ribosomal subunit"/>
    <property type="evidence" value="ECO:0007669"/>
    <property type="project" value="TreeGrafter"/>
</dbReference>
<evidence type="ECO:0000256" key="1">
    <source>
        <dbReference type="ARBA" id="ARBA00005636"/>
    </source>
</evidence>
<dbReference type="AlphaFoldDB" id="A0A4P2VB28"/>
<dbReference type="NCBIfam" id="NF007180">
    <property type="entry name" value="PRK09612.1"/>
    <property type="match status" value="1"/>
</dbReference>
<dbReference type="PANTHER" id="PTHR13691:SF16">
    <property type="entry name" value="LARGE RIBOSOMAL SUBUNIT PROTEIN UL2"/>
    <property type="match status" value="1"/>
</dbReference>
<dbReference type="GO" id="GO:0003735">
    <property type="term" value="F:structural constituent of ribosome"/>
    <property type="evidence" value="ECO:0007669"/>
    <property type="project" value="InterPro"/>
</dbReference>
<comment type="similarity">
    <text evidence="1 6">Belongs to the universal ribosomal protein uL2 family.</text>
</comment>
<dbReference type="InterPro" id="IPR023672">
    <property type="entry name" value="Ribosomal_uL2_arc_euk"/>
</dbReference>
<dbReference type="FunFam" id="4.10.950.10:FF:000002">
    <property type="entry name" value="60S ribosomal protein L2"/>
    <property type="match status" value="1"/>
</dbReference>
<dbReference type="SMART" id="SM01383">
    <property type="entry name" value="Ribosomal_L2"/>
    <property type="match status" value="1"/>
</dbReference>
<accession>A0A4P2VB28</accession>
<feature type="domain" description="Large ribosomal subunit protein uL2 RNA-binding" evidence="9">
    <location>
        <begin position="11"/>
        <end position="83"/>
    </location>
</feature>
<dbReference type="PIRSF" id="PIRSF002158">
    <property type="entry name" value="Ribosomal_L2"/>
    <property type="match status" value="1"/>
</dbReference>
<dbReference type="GeneID" id="55584125"/>
<dbReference type="RefSeq" id="WP_174448010.1">
    <property type="nucleotide sequence ID" value="NZ_AP018732.1"/>
</dbReference>
<keyword evidence="3 6" id="KW-0694">RNA-binding</keyword>
<dbReference type="SUPFAM" id="SSF50249">
    <property type="entry name" value="Nucleic acid-binding proteins"/>
    <property type="match status" value="1"/>
</dbReference>
<dbReference type="GO" id="GO:0002181">
    <property type="term" value="P:cytoplasmic translation"/>
    <property type="evidence" value="ECO:0007669"/>
    <property type="project" value="TreeGrafter"/>
</dbReference>
<dbReference type="InterPro" id="IPR022666">
    <property type="entry name" value="Ribosomal_uL2_RNA-bd_dom"/>
</dbReference>
<dbReference type="Gene3D" id="4.10.950.10">
    <property type="entry name" value="Ribosomal protein L2, domain 3"/>
    <property type="match status" value="1"/>
</dbReference>
<dbReference type="Gene3D" id="2.30.30.30">
    <property type="match status" value="1"/>
</dbReference>
<name>A0A4P2VB28_9ARCH</name>
<reference evidence="10 11" key="1">
    <citation type="journal article" date="2019" name="ISME J.">
        <title>Isolation and characterization of a thermophilic sulfur- and iron-reducing thaumarchaeote from a terrestrial acidic hot spring.</title>
        <authorList>
            <person name="Kato S."/>
            <person name="Itoh T."/>
            <person name="Yuki M."/>
            <person name="Nagamori M."/>
            <person name="Ohnishi M."/>
            <person name="Uematsu K."/>
            <person name="Suzuki K."/>
            <person name="Takashina T."/>
            <person name="Ohkuma M."/>
        </authorList>
    </citation>
    <scope>NUCLEOTIDE SEQUENCE [LARGE SCALE GENOMIC DNA]</scope>
    <source>
        <strain evidence="10 11">NAS-02</strain>
    </source>
</reference>
<comment type="function">
    <text evidence="6">One of the primary rRNA binding proteins. Required for association of the 30S and 50S subunits to form the 70S ribosome, for tRNA binding and peptide bond formation. It has been suggested to have peptidyltransferase activity; this is somewhat controversial. Makes several contacts with the 16S rRNA in the 70S ribosome.</text>
</comment>
<evidence type="ECO:0000256" key="4">
    <source>
        <dbReference type="ARBA" id="ARBA00022980"/>
    </source>
</evidence>
<feature type="compositionally biased region" description="Basic residues" evidence="7">
    <location>
        <begin position="233"/>
        <end position="242"/>
    </location>
</feature>
<evidence type="ECO:0000256" key="6">
    <source>
        <dbReference type="HAMAP-Rule" id="MF_01320"/>
    </source>
</evidence>
<evidence type="ECO:0000259" key="9">
    <source>
        <dbReference type="SMART" id="SM01383"/>
    </source>
</evidence>
<evidence type="ECO:0000313" key="10">
    <source>
        <dbReference type="EMBL" id="BBE41699.1"/>
    </source>
</evidence>
<dbReference type="Pfam" id="PF03947">
    <property type="entry name" value="Ribosomal_L2_C"/>
    <property type="match status" value="1"/>
</dbReference>
<dbReference type="OrthoDB" id="5987at2157"/>
<keyword evidence="4 6" id="KW-0689">Ribosomal protein</keyword>
<dbReference type="KEGG" id="ccai:NAS2_0307"/>
<keyword evidence="5 6" id="KW-0687">Ribonucleoprotein</keyword>
<dbReference type="InterPro" id="IPR014722">
    <property type="entry name" value="Rib_uL2_dom2"/>
</dbReference>
<dbReference type="Gene3D" id="2.40.50.140">
    <property type="entry name" value="Nucleic acid-binding proteins"/>
    <property type="match status" value="1"/>
</dbReference>
<proteinExistence type="inferred from homology"/>
<dbReference type="InterPro" id="IPR002171">
    <property type="entry name" value="Ribosomal_uL2"/>
</dbReference>
<keyword evidence="2 6" id="KW-0699">rRNA-binding</keyword>